<dbReference type="InterPro" id="IPR032675">
    <property type="entry name" value="LRR_dom_sf"/>
</dbReference>
<dbReference type="PANTHER" id="PTHR24107">
    <property type="entry name" value="YNEIN REGULATORY COMPLEX SUBUNIT 5"/>
    <property type="match status" value="1"/>
</dbReference>
<keyword evidence="2" id="KW-0963">Cytoplasm</keyword>
<dbReference type="PANTHER" id="PTHR24107:SF2">
    <property type="entry name" value="NLR FAMILY CARD DOMAIN CONTAINING 3"/>
    <property type="match status" value="1"/>
</dbReference>
<reference evidence="5" key="1">
    <citation type="submission" date="2021-02" db="EMBL/GenBank/DDBJ databases">
        <authorList>
            <person name="Nowell W R."/>
        </authorList>
    </citation>
    <scope>NUCLEOTIDE SEQUENCE</scope>
</reference>
<comment type="caution">
    <text evidence="5">The sequence shown here is derived from an EMBL/GenBank/DDBJ whole genome shotgun (WGS) entry which is preliminary data.</text>
</comment>
<keyword evidence="3" id="KW-0206">Cytoskeleton</keyword>
<sequence length="689" mass="78993">MSDSPLVCLPVELLHRIFDHLDAETIVVSIRSVCRQLHEVVHSYNRFQLKFDSSENSSSNRNSSFKIISHLIQSFNVASLIFYSANDHQWFINFFLTHFDITQFTRLRSLTFYGVSCNTNEALSIIFPVVVQTNLQKLRLNDLNYTTNQIAWPIQNTLEHLTIRDCSYQQYRTILCNSLRLKTLVIRNWIMDNNDQTVSSNTLTTFDSTDSLILPFQSPFWLNNKNWFVICGYILQQSRIILYTTPICIDVTVQTESPIFEVSSTNPKCCLILHENYNRSYSSEEETLTTVDLSHNEIGDIGAQHLADTFRNHQTLTTLDLSHNLIGNEGMQYLYDSFKETKTLIKLNLEGNPGSCCTIVNAAIQIRNDKVLTTLNLSQNQIGNDGMQYLYDAVKENKIRIKLNLEGNPGSYCRIVSKLIQLRNDKTITTLDLRGNQIGDEGAQYFIDALEINTNLRHLNLENNKSRVCAAITKIHESLRWKHQSSLYVECHGMGDSVIEYISFLIPTSKEIRHIRLPSNKISDTGAQYLATAIKQSTTIIDLDLRSNDIGDEGAYHLADALKYNQTLSTLKLRGNKIGPIGKQYLEDVQQIRTMGHSFFFYFLKTIFNNFIQTPIEFDLSGAIQLLCPQDHHLKLCDYEQRKRNNTHQYPVSEYGCDTCLRGCRGLSWHCSCTSRGFDICETCSNRQN</sequence>
<dbReference type="Gene3D" id="3.80.10.10">
    <property type="entry name" value="Ribonuclease Inhibitor"/>
    <property type="match status" value="4"/>
</dbReference>
<dbReference type="Pfam" id="PF13516">
    <property type="entry name" value="LRR_6"/>
    <property type="match status" value="6"/>
</dbReference>
<gene>
    <name evidence="5" type="ORF">KXQ929_LOCUS26598</name>
</gene>
<evidence type="ECO:0000256" key="1">
    <source>
        <dbReference type="ARBA" id="ARBA00004245"/>
    </source>
</evidence>
<evidence type="ECO:0000256" key="3">
    <source>
        <dbReference type="ARBA" id="ARBA00023212"/>
    </source>
</evidence>
<dbReference type="SUPFAM" id="SSF52047">
    <property type="entry name" value="RNI-like"/>
    <property type="match status" value="1"/>
</dbReference>
<dbReference type="SMART" id="SM00256">
    <property type="entry name" value="FBOX"/>
    <property type="match status" value="1"/>
</dbReference>
<comment type="subcellular location">
    <subcellularLocation>
        <location evidence="1">Cytoplasm</location>
        <location evidence="1">Cytoskeleton</location>
    </subcellularLocation>
</comment>
<proteinExistence type="predicted"/>
<dbReference type="PROSITE" id="PS50181">
    <property type="entry name" value="FBOX"/>
    <property type="match status" value="1"/>
</dbReference>
<dbReference type="Gene3D" id="1.20.1280.50">
    <property type="match status" value="1"/>
</dbReference>
<dbReference type="AlphaFoldDB" id="A0A819LWU5"/>
<evidence type="ECO:0000259" key="4">
    <source>
        <dbReference type="PROSITE" id="PS50181"/>
    </source>
</evidence>
<dbReference type="InterPro" id="IPR036047">
    <property type="entry name" value="F-box-like_dom_sf"/>
</dbReference>
<organism evidence="5 6">
    <name type="scientific">Adineta steineri</name>
    <dbReference type="NCBI Taxonomy" id="433720"/>
    <lineage>
        <taxon>Eukaryota</taxon>
        <taxon>Metazoa</taxon>
        <taxon>Spiralia</taxon>
        <taxon>Gnathifera</taxon>
        <taxon>Rotifera</taxon>
        <taxon>Eurotatoria</taxon>
        <taxon>Bdelloidea</taxon>
        <taxon>Adinetida</taxon>
        <taxon>Adinetidae</taxon>
        <taxon>Adineta</taxon>
    </lineage>
</organism>
<feature type="domain" description="F-box" evidence="4">
    <location>
        <begin position="3"/>
        <end position="50"/>
    </location>
</feature>
<dbReference type="GO" id="GO:0005856">
    <property type="term" value="C:cytoskeleton"/>
    <property type="evidence" value="ECO:0007669"/>
    <property type="project" value="UniProtKB-SubCell"/>
</dbReference>
<dbReference type="InterPro" id="IPR001810">
    <property type="entry name" value="F-box_dom"/>
</dbReference>
<name>A0A819LWU5_9BILA</name>
<dbReference type="Proteomes" id="UP000663868">
    <property type="component" value="Unassembled WGS sequence"/>
</dbReference>
<dbReference type="Pfam" id="PF00646">
    <property type="entry name" value="F-box"/>
    <property type="match status" value="1"/>
</dbReference>
<dbReference type="EMBL" id="CAJOBB010002426">
    <property type="protein sequence ID" value="CAF3967950.1"/>
    <property type="molecule type" value="Genomic_DNA"/>
</dbReference>
<dbReference type="InterPro" id="IPR052410">
    <property type="entry name" value="DRC5"/>
</dbReference>
<dbReference type="CDD" id="cd09917">
    <property type="entry name" value="F-box_SF"/>
    <property type="match status" value="1"/>
</dbReference>
<protein>
    <recommendedName>
        <fullName evidence="4">F-box domain-containing protein</fullName>
    </recommendedName>
</protein>
<evidence type="ECO:0000313" key="5">
    <source>
        <dbReference type="EMBL" id="CAF3967950.1"/>
    </source>
</evidence>
<accession>A0A819LWU5</accession>
<dbReference type="SMART" id="SM00368">
    <property type="entry name" value="LRR_RI"/>
    <property type="match status" value="8"/>
</dbReference>
<dbReference type="InterPro" id="IPR001611">
    <property type="entry name" value="Leu-rich_rpt"/>
</dbReference>
<evidence type="ECO:0000256" key="2">
    <source>
        <dbReference type="ARBA" id="ARBA00022490"/>
    </source>
</evidence>
<evidence type="ECO:0000313" key="6">
    <source>
        <dbReference type="Proteomes" id="UP000663868"/>
    </source>
</evidence>
<dbReference type="SUPFAM" id="SSF81383">
    <property type="entry name" value="F-box domain"/>
    <property type="match status" value="1"/>
</dbReference>